<evidence type="ECO:0000259" key="2">
    <source>
        <dbReference type="PROSITE" id="PS50105"/>
    </source>
</evidence>
<dbReference type="PROSITE" id="PS50105">
    <property type="entry name" value="SAM_DOMAIN"/>
    <property type="match status" value="1"/>
</dbReference>
<feature type="compositionally biased region" description="Low complexity" evidence="1">
    <location>
        <begin position="238"/>
        <end position="254"/>
    </location>
</feature>
<dbReference type="Gene3D" id="1.10.150.50">
    <property type="entry name" value="Transcription Factor, Ets-1"/>
    <property type="match status" value="1"/>
</dbReference>
<dbReference type="Proteomes" id="UP000324832">
    <property type="component" value="Unassembled WGS sequence"/>
</dbReference>
<gene>
    <name evidence="3" type="ORF">LSINAPIS_LOCUS76</name>
</gene>
<evidence type="ECO:0000313" key="4">
    <source>
        <dbReference type="Proteomes" id="UP000324832"/>
    </source>
</evidence>
<protein>
    <recommendedName>
        <fullName evidence="2">SAM domain-containing protein</fullName>
    </recommendedName>
</protein>
<dbReference type="Pfam" id="PF00536">
    <property type="entry name" value="SAM_1"/>
    <property type="match status" value="1"/>
</dbReference>
<dbReference type="GO" id="GO:0042393">
    <property type="term" value="F:histone binding"/>
    <property type="evidence" value="ECO:0007669"/>
    <property type="project" value="TreeGrafter"/>
</dbReference>
<feature type="region of interest" description="Disordered" evidence="1">
    <location>
        <begin position="1"/>
        <end position="31"/>
    </location>
</feature>
<keyword evidence="4" id="KW-1185">Reference proteome</keyword>
<proteinExistence type="predicted"/>
<feature type="compositionally biased region" description="Polar residues" evidence="1">
    <location>
        <begin position="194"/>
        <end position="212"/>
    </location>
</feature>
<dbReference type="InterPro" id="IPR050548">
    <property type="entry name" value="PcG_chromatin_remod_factors"/>
</dbReference>
<dbReference type="EMBL" id="FZQP02000002">
    <property type="protein sequence ID" value="VVC86215.1"/>
    <property type="molecule type" value="Genomic_DNA"/>
</dbReference>
<dbReference type="SUPFAM" id="SSF47769">
    <property type="entry name" value="SAM/Pointed domain"/>
    <property type="match status" value="1"/>
</dbReference>
<dbReference type="GO" id="GO:0003682">
    <property type="term" value="F:chromatin binding"/>
    <property type="evidence" value="ECO:0007669"/>
    <property type="project" value="TreeGrafter"/>
</dbReference>
<dbReference type="PANTHER" id="PTHR12247">
    <property type="entry name" value="POLYCOMB GROUP PROTEIN"/>
    <property type="match status" value="1"/>
</dbReference>
<feature type="region of interest" description="Disordered" evidence="1">
    <location>
        <begin position="194"/>
        <end position="284"/>
    </location>
</feature>
<reference evidence="3 4" key="1">
    <citation type="submission" date="2017-07" db="EMBL/GenBank/DDBJ databases">
        <authorList>
            <person name="Talla V."/>
            <person name="Backstrom N."/>
        </authorList>
    </citation>
    <scope>NUCLEOTIDE SEQUENCE [LARGE SCALE GENOMIC DNA]</scope>
</reference>
<feature type="domain" description="SAM" evidence="2">
    <location>
        <begin position="453"/>
        <end position="517"/>
    </location>
</feature>
<feature type="compositionally biased region" description="Polar residues" evidence="1">
    <location>
        <begin position="271"/>
        <end position="284"/>
    </location>
</feature>
<dbReference type="AlphaFoldDB" id="A0A5E4PKJ3"/>
<accession>A0A5E4PKJ3</accession>
<dbReference type="PANTHER" id="PTHR12247:SF138">
    <property type="entry name" value="POLYHOMEOTIC DISTAL, ISOFORM A-RELATED"/>
    <property type="match status" value="1"/>
</dbReference>
<evidence type="ECO:0000256" key="1">
    <source>
        <dbReference type="SAM" id="MobiDB-lite"/>
    </source>
</evidence>
<name>A0A5E4PKJ3_9NEOP</name>
<dbReference type="InterPro" id="IPR013761">
    <property type="entry name" value="SAM/pointed_sf"/>
</dbReference>
<organism evidence="3 4">
    <name type="scientific">Leptidea sinapis</name>
    <dbReference type="NCBI Taxonomy" id="189913"/>
    <lineage>
        <taxon>Eukaryota</taxon>
        <taxon>Metazoa</taxon>
        <taxon>Ecdysozoa</taxon>
        <taxon>Arthropoda</taxon>
        <taxon>Hexapoda</taxon>
        <taxon>Insecta</taxon>
        <taxon>Pterygota</taxon>
        <taxon>Neoptera</taxon>
        <taxon>Endopterygota</taxon>
        <taxon>Lepidoptera</taxon>
        <taxon>Glossata</taxon>
        <taxon>Ditrysia</taxon>
        <taxon>Papilionoidea</taxon>
        <taxon>Pieridae</taxon>
        <taxon>Dismorphiinae</taxon>
        <taxon>Leptidea</taxon>
    </lineage>
</organism>
<dbReference type="GO" id="GO:0035102">
    <property type="term" value="C:PRC1 complex"/>
    <property type="evidence" value="ECO:0007669"/>
    <property type="project" value="TreeGrafter"/>
</dbReference>
<dbReference type="GO" id="GO:0045892">
    <property type="term" value="P:negative regulation of DNA-templated transcription"/>
    <property type="evidence" value="ECO:0007669"/>
    <property type="project" value="TreeGrafter"/>
</dbReference>
<dbReference type="InterPro" id="IPR001660">
    <property type="entry name" value="SAM"/>
</dbReference>
<sequence>MSSDLKSQSITEGQSQQLNMPQHDSNQHHQTVTVVSSIPSSMAPHQVIAAGKPFQGNQLTPHMLTTQGKQMLQGQTATFPGYTTIPAIPTTQNQTFVFSPLGVLNSQPNILPAHSQAAPGITQQQKPGDMHKAGGQMQFAPWQISGAIPQVWTGGLQAGPLPAGGLLAPNPIFIRGTQPEAPPSMFIQHSPQNVQHTNASVSAPTPTTSKPRASSEGMAKTSRPLSNILPSGGIRPASSVSTQTNTNQSQNSSNKRSKPGVRSPAPATKQDAANQTNKMQHQIQHTKQQVLVMNSNGQITSVEKQTLNKNMQQQNIMQQHSLQVSSIPPPVSSLVSQMNSSQSGQGSLPQMPTIQQQSQTIVGSSIVQTTVGGLHQSSTVSNTQMPSLDMFDSNKNFIDHQYGGVNIGSNKQSSVYHRPSRVTDKGLPKAMVKPNILTHVIEGYVIQEAAEPFAVRDVFEFIRKIPGCACYADEFLMQEVDGEALLLIKPEHLVMALCMKLGPALKIVSCIDALRPDSEDRADLNSVDMNHSFDGYYISNNSSSA</sequence>
<evidence type="ECO:0000313" key="3">
    <source>
        <dbReference type="EMBL" id="VVC86215.1"/>
    </source>
</evidence>